<sequence length="125" mass="13894">MIYRDSKRIKNITTNELNKTILFSQDCDAGGLAGSFEKSISETVFIFFVIMLGVRGEKKITVNYVIDGTYENTIISVITPSNTGRDPWTVVVKTLYAVITDSTMGAAWGTKDFASCAELYSHFMI</sequence>
<comment type="caution">
    <text evidence="1">The sequence shown here is derived from an EMBL/GenBank/DDBJ whole genome shotgun (WGS) entry which is preliminary data.</text>
</comment>
<dbReference type="Proteomes" id="UP000054995">
    <property type="component" value="Unassembled WGS sequence"/>
</dbReference>
<dbReference type="AlphaFoldDB" id="A0A0V1FHJ2"/>
<name>A0A0V1FHJ2_TRIPS</name>
<keyword evidence="2" id="KW-1185">Reference proteome</keyword>
<evidence type="ECO:0000313" key="1">
    <source>
        <dbReference type="EMBL" id="KRY85438.1"/>
    </source>
</evidence>
<evidence type="ECO:0000313" key="2">
    <source>
        <dbReference type="Proteomes" id="UP000054995"/>
    </source>
</evidence>
<proteinExistence type="predicted"/>
<protein>
    <submittedName>
        <fullName evidence="1">Uncharacterized protein</fullName>
    </submittedName>
</protein>
<gene>
    <name evidence="1" type="ORF">T4D_9222</name>
</gene>
<reference evidence="1 2" key="1">
    <citation type="submission" date="2015-01" db="EMBL/GenBank/DDBJ databases">
        <title>Evolution of Trichinella species and genotypes.</title>
        <authorList>
            <person name="Korhonen P.K."/>
            <person name="Edoardo P."/>
            <person name="Giuseppe L.R."/>
            <person name="Gasser R.B."/>
        </authorList>
    </citation>
    <scope>NUCLEOTIDE SEQUENCE [LARGE SCALE GENOMIC DNA]</scope>
    <source>
        <strain evidence="1">ISS470</strain>
    </source>
</reference>
<accession>A0A0V1FHJ2</accession>
<organism evidence="1 2">
    <name type="scientific">Trichinella pseudospiralis</name>
    <name type="common">Parasitic roundworm</name>
    <dbReference type="NCBI Taxonomy" id="6337"/>
    <lineage>
        <taxon>Eukaryota</taxon>
        <taxon>Metazoa</taxon>
        <taxon>Ecdysozoa</taxon>
        <taxon>Nematoda</taxon>
        <taxon>Enoplea</taxon>
        <taxon>Dorylaimia</taxon>
        <taxon>Trichinellida</taxon>
        <taxon>Trichinellidae</taxon>
        <taxon>Trichinella</taxon>
    </lineage>
</organism>
<dbReference type="EMBL" id="JYDT01000090">
    <property type="protein sequence ID" value="KRY85438.1"/>
    <property type="molecule type" value="Genomic_DNA"/>
</dbReference>